<organism evidence="2 3">
    <name type="scientific">Apolygus lucorum</name>
    <name type="common">Small green plant bug</name>
    <name type="synonym">Lygocoris lucorum</name>
    <dbReference type="NCBI Taxonomy" id="248454"/>
    <lineage>
        <taxon>Eukaryota</taxon>
        <taxon>Metazoa</taxon>
        <taxon>Ecdysozoa</taxon>
        <taxon>Arthropoda</taxon>
        <taxon>Hexapoda</taxon>
        <taxon>Insecta</taxon>
        <taxon>Pterygota</taxon>
        <taxon>Neoptera</taxon>
        <taxon>Paraneoptera</taxon>
        <taxon>Hemiptera</taxon>
        <taxon>Heteroptera</taxon>
        <taxon>Panheteroptera</taxon>
        <taxon>Cimicomorpha</taxon>
        <taxon>Miridae</taxon>
        <taxon>Mirini</taxon>
        <taxon>Apolygus</taxon>
    </lineage>
</organism>
<reference evidence="2" key="1">
    <citation type="journal article" date="2021" name="Mol. Ecol. Resour.">
        <title>Apolygus lucorum genome provides insights into omnivorousness and mesophyll feeding.</title>
        <authorList>
            <person name="Liu Y."/>
            <person name="Liu H."/>
            <person name="Wang H."/>
            <person name="Huang T."/>
            <person name="Liu B."/>
            <person name="Yang B."/>
            <person name="Yin L."/>
            <person name="Li B."/>
            <person name="Zhang Y."/>
            <person name="Zhang S."/>
            <person name="Jiang F."/>
            <person name="Zhang X."/>
            <person name="Ren Y."/>
            <person name="Wang B."/>
            <person name="Wang S."/>
            <person name="Lu Y."/>
            <person name="Wu K."/>
            <person name="Fan W."/>
            <person name="Wang G."/>
        </authorList>
    </citation>
    <scope>NUCLEOTIDE SEQUENCE</scope>
    <source>
        <strain evidence="2">12Hb</strain>
    </source>
</reference>
<dbReference type="AlphaFoldDB" id="A0A8S9XCE5"/>
<keyword evidence="3" id="KW-1185">Reference proteome</keyword>
<protein>
    <submittedName>
        <fullName evidence="2">Uncharacterized protein</fullName>
    </submittedName>
</protein>
<proteinExistence type="predicted"/>
<name>A0A8S9XCE5_APOLU</name>
<feature type="compositionally biased region" description="Basic and acidic residues" evidence="1">
    <location>
        <begin position="14"/>
        <end position="25"/>
    </location>
</feature>
<evidence type="ECO:0000256" key="1">
    <source>
        <dbReference type="SAM" id="MobiDB-lite"/>
    </source>
</evidence>
<accession>A0A8S9XCE5</accession>
<comment type="caution">
    <text evidence="2">The sequence shown here is derived from an EMBL/GenBank/DDBJ whole genome shotgun (WGS) entry which is preliminary data.</text>
</comment>
<feature type="region of interest" description="Disordered" evidence="1">
    <location>
        <begin position="1"/>
        <end position="53"/>
    </location>
</feature>
<evidence type="ECO:0000313" key="2">
    <source>
        <dbReference type="EMBL" id="KAF6205225.1"/>
    </source>
</evidence>
<dbReference type="EMBL" id="WIXP02000009">
    <property type="protein sequence ID" value="KAF6205225.1"/>
    <property type="molecule type" value="Genomic_DNA"/>
</dbReference>
<dbReference type="Proteomes" id="UP000466442">
    <property type="component" value="Linkage Group LG9"/>
</dbReference>
<gene>
    <name evidence="2" type="ORF">GE061_019392</name>
</gene>
<feature type="compositionally biased region" description="Acidic residues" evidence="1">
    <location>
        <begin position="34"/>
        <end position="53"/>
    </location>
</feature>
<evidence type="ECO:0000313" key="3">
    <source>
        <dbReference type="Proteomes" id="UP000466442"/>
    </source>
</evidence>
<sequence>MLVARPSKSLESLVIKENRGEDPNREVGIGQGREDEEIGPVQEEEGVDQDQGDEEHFLVVRRTPPFVQLHDDLKVQYKRSLTVEFFIQRPFLIVSATH</sequence>